<dbReference type="EMBL" id="CP063450">
    <property type="protein sequence ID" value="QOV97166.1"/>
    <property type="molecule type" value="Genomic_DNA"/>
</dbReference>
<keyword evidence="2" id="KW-0255">Endonuclease</keyword>
<sequence length="145" mass="16641">MATPVTPPIERFYRHTVREGSCLIWTSTFAGTKSRRPQFRATTKMSEPKVYAHRWIYEQVVGPIPEGYEIDHTCKDGRCVEVAHLEAVPPAVNQSRERQILCTRGLHDLSSPENCRWDNKGRRRGCIQCKRAATAARYRRNKGGQ</sequence>
<keyword evidence="3" id="KW-1185">Reference proteome</keyword>
<feature type="domain" description="HNH nuclease" evidence="1">
    <location>
        <begin position="50"/>
        <end position="94"/>
    </location>
</feature>
<evidence type="ECO:0000313" key="3">
    <source>
        <dbReference type="Proteomes" id="UP000593818"/>
    </source>
</evidence>
<evidence type="ECO:0000259" key="1">
    <source>
        <dbReference type="Pfam" id="PF13392"/>
    </source>
</evidence>
<protein>
    <submittedName>
        <fullName evidence="2">HNH endonuclease</fullName>
    </submittedName>
</protein>
<dbReference type="AlphaFoldDB" id="A0A7M2XH65"/>
<reference evidence="2 3" key="1">
    <citation type="submission" date="2020-10" db="EMBL/GenBank/DDBJ databases">
        <title>Whole genome sequence of oil-degrading bacteria Rhodococcus pyridinivorans strain 5Ap.</title>
        <authorList>
            <person name="Akhremchuk A.E."/>
            <person name="Valentovich L.N."/>
            <person name="Charniauskaya M.I."/>
            <person name="Bukliarevich H.A."/>
            <person name="Titok M.A."/>
        </authorList>
    </citation>
    <scope>NUCLEOTIDE SEQUENCE [LARGE SCALE GENOMIC DNA]</scope>
    <source>
        <strain evidence="2 3">5Ap</strain>
    </source>
</reference>
<organism evidence="2 3">
    <name type="scientific">Rhodococcus pyridinivorans</name>
    <dbReference type="NCBI Taxonomy" id="103816"/>
    <lineage>
        <taxon>Bacteria</taxon>
        <taxon>Bacillati</taxon>
        <taxon>Actinomycetota</taxon>
        <taxon>Actinomycetes</taxon>
        <taxon>Mycobacteriales</taxon>
        <taxon>Nocardiaceae</taxon>
        <taxon>Rhodococcus</taxon>
    </lineage>
</organism>
<dbReference type="SUPFAM" id="SSF54060">
    <property type="entry name" value="His-Me finger endonucleases"/>
    <property type="match status" value="1"/>
</dbReference>
<proteinExistence type="predicted"/>
<dbReference type="Pfam" id="PF13392">
    <property type="entry name" value="HNH_3"/>
    <property type="match status" value="1"/>
</dbReference>
<name>A0A7M2XH65_9NOCA</name>
<evidence type="ECO:0000313" key="2">
    <source>
        <dbReference type="EMBL" id="QOV97166.1"/>
    </source>
</evidence>
<dbReference type="RefSeq" id="WP_193902217.1">
    <property type="nucleotide sequence ID" value="NZ_CP063450.1"/>
</dbReference>
<dbReference type="GO" id="GO:0004519">
    <property type="term" value="F:endonuclease activity"/>
    <property type="evidence" value="ECO:0007669"/>
    <property type="project" value="UniProtKB-KW"/>
</dbReference>
<dbReference type="InterPro" id="IPR044930">
    <property type="entry name" value="Homing_endonuclease_His-Me"/>
</dbReference>
<dbReference type="InterPro" id="IPR044925">
    <property type="entry name" value="His-Me_finger_sf"/>
</dbReference>
<dbReference type="InterPro" id="IPR003615">
    <property type="entry name" value="HNH_nuc"/>
</dbReference>
<gene>
    <name evidence="2" type="ORF">INP59_14405</name>
</gene>
<dbReference type="Proteomes" id="UP000593818">
    <property type="component" value="Chromosome"/>
</dbReference>
<keyword evidence="2" id="KW-0378">Hydrolase</keyword>
<accession>A0A7M2XH65</accession>
<keyword evidence="2" id="KW-0540">Nuclease</keyword>
<dbReference type="Gene3D" id="3.90.75.10">
    <property type="entry name" value="Homing Intron 3 (I-ppo) Encoded Endonuclease, Chain A"/>
    <property type="match status" value="1"/>
</dbReference>